<evidence type="ECO:0000313" key="2">
    <source>
        <dbReference type="EMBL" id="GBP95910.1"/>
    </source>
</evidence>
<evidence type="ECO:0000256" key="1">
    <source>
        <dbReference type="SAM" id="MobiDB-lite"/>
    </source>
</evidence>
<feature type="region of interest" description="Disordered" evidence="1">
    <location>
        <begin position="1"/>
        <end position="20"/>
    </location>
</feature>
<feature type="compositionally biased region" description="Basic and acidic residues" evidence="1">
    <location>
        <begin position="1"/>
        <end position="11"/>
    </location>
</feature>
<accession>A0A4C2A6V0</accession>
<dbReference type="AlphaFoldDB" id="A0A4C2A6V0"/>
<name>A0A4C2A6V0_EUMVA</name>
<dbReference type="Proteomes" id="UP000299102">
    <property type="component" value="Unassembled WGS sequence"/>
</dbReference>
<organism evidence="2 3">
    <name type="scientific">Eumeta variegata</name>
    <name type="common">Bagworm moth</name>
    <name type="synonym">Eumeta japonica</name>
    <dbReference type="NCBI Taxonomy" id="151549"/>
    <lineage>
        <taxon>Eukaryota</taxon>
        <taxon>Metazoa</taxon>
        <taxon>Ecdysozoa</taxon>
        <taxon>Arthropoda</taxon>
        <taxon>Hexapoda</taxon>
        <taxon>Insecta</taxon>
        <taxon>Pterygota</taxon>
        <taxon>Neoptera</taxon>
        <taxon>Endopterygota</taxon>
        <taxon>Lepidoptera</taxon>
        <taxon>Glossata</taxon>
        <taxon>Ditrysia</taxon>
        <taxon>Tineoidea</taxon>
        <taxon>Psychidae</taxon>
        <taxon>Oiketicinae</taxon>
        <taxon>Eumeta</taxon>
    </lineage>
</organism>
<gene>
    <name evidence="2" type="ORF">EVAR_83550_1</name>
</gene>
<protein>
    <submittedName>
        <fullName evidence="2">Uncharacterized protein</fullName>
    </submittedName>
</protein>
<keyword evidence="3" id="KW-1185">Reference proteome</keyword>
<reference evidence="2 3" key="1">
    <citation type="journal article" date="2019" name="Commun. Biol.">
        <title>The bagworm genome reveals a unique fibroin gene that provides high tensile strength.</title>
        <authorList>
            <person name="Kono N."/>
            <person name="Nakamura H."/>
            <person name="Ohtoshi R."/>
            <person name="Tomita M."/>
            <person name="Numata K."/>
            <person name="Arakawa K."/>
        </authorList>
    </citation>
    <scope>NUCLEOTIDE SEQUENCE [LARGE SCALE GENOMIC DNA]</scope>
</reference>
<sequence length="122" mass="13451">MGRSIDRSIRDYDDEPTDFEKRPFQGQILSFENEFRIPASSSTPVDIIHLNTMDQHSPCPPGAGGSGPKKQITFEFIQQVLTKALSEIGYEAPQELVNKLIARVTPVSSRASSRASSRGISD</sequence>
<dbReference type="EMBL" id="BGZK01002699">
    <property type="protein sequence ID" value="GBP95910.1"/>
    <property type="molecule type" value="Genomic_DNA"/>
</dbReference>
<proteinExistence type="predicted"/>
<comment type="caution">
    <text evidence="2">The sequence shown here is derived from an EMBL/GenBank/DDBJ whole genome shotgun (WGS) entry which is preliminary data.</text>
</comment>
<evidence type="ECO:0000313" key="3">
    <source>
        <dbReference type="Proteomes" id="UP000299102"/>
    </source>
</evidence>